<dbReference type="Pfam" id="PF11790">
    <property type="entry name" value="Glyco_hydro_cc"/>
    <property type="match status" value="1"/>
</dbReference>
<dbReference type="STRING" id="1798540.A3B74_00735"/>
<dbReference type="AlphaFoldDB" id="A0A1G2ART2"/>
<accession>A0A1G2ART2</accession>
<evidence type="ECO:0000259" key="1">
    <source>
        <dbReference type="Pfam" id="PF11790"/>
    </source>
</evidence>
<sequence>MLAIFLLVFFTQGVWAQTKDVVGLNVHWALGGFNREGKYQKRLRDGKTQWAREHFYQEVIMGEGQEGWLARYDYVMRQYKGLNIQVVGMLAYGRQHGDFNQPDLSEWEEFVTTVVRRYGKDVAVWEVWNEPDSPDFLVPNTAAAYIPILNVASKVIRKYDPHARILNGGLSFPNASFARTLYEQVPKDFDALAFHVYTCRQPNHNLLQAQLAEIDTVLRTYAPKDRVWVTEFGCSTGSSGITQEYATAYKQEVLDILFAYPWMERAFIYTIRNRDDAGAYENNFGLLDVDMEILPGWVWYQGLLRGPYDQKRVDSRTQTAQAKKLRKELEHYFGKGNIPVHGERWTQLVDAYVYGGYTVKAIAQGIRFGGKTVHPTILWKVWRKQEIYQDYINKDWTGKMFIHAYGKPRISAAKEQEKSEKLLSILKEDYHFDQLRINADNWPLLSKAYIYGNYPEEAIARVQISGGKTVHPEISWHAWRKRTEYQEGMKVPLP</sequence>
<evidence type="ECO:0000313" key="3">
    <source>
        <dbReference type="Proteomes" id="UP000177165"/>
    </source>
</evidence>
<dbReference type="PANTHER" id="PTHR12631">
    <property type="entry name" value="ALPHA-L-IDURONIDASE"/>
    <property type="match status" value="1"/>
</dbReference>
<dbReference type="SUPFAM" id="SSF51445">
    <property type="entry name" value="(Trans)glycosidases"/>
    <property type="match status" value="1"/>
</dbReference>
<name>A0A1G2ART2_9BACT</name>
<dbReference type="InterPro" id="IPR017853">
    <property type="entry name" value="GH"/>
</dbReference>
<proteinExistence type="predicted"/>
<dbReference type="InterPro" id="IPR051923">
    <property type="entry name" value="Glycosyl_Hydrolase_39"/>
</dbReference>
<dbReference type="GO" id="GO:0004553">
    <property type="term" value="F:hydrolase activity, hydrolyzing O-glycosyl compounds"/>
    <property type="evidence" value="ECO:0007669"/>
    <property type="project" value="TreeGrafter"/>
</dbReference>
<reference evidence="2 3" key="1">
    <citation type="journal article" date="2016" name="Nat. Commun.">
        <title>Thousands of microbial genomes shed light on interconnected biogeochemical processes in an aquifer system.</title>
        <authorList>
            <person name="Anantharaman K."/>
            <person name="Brown C.T."/>
            <person name="Hug L.A."/>
            <person name="Sharon I."/>
            <person name="Castelle C.J."/>
            <person name="Probst A.J."/>
            <person name="Thomas B.C."/>
            <person name="Singh A."/>
            <person name="Wilkins M.J."/>
            <person name="Karaoz U."/>
            <person name="Brodie E.L."/>
            <person name="Williams K.H."/>
            <person name="Hubbard S.S."/>
            <person name="Banfield J.F."/>
        </authorList>
    </citation>
    <scope>NUCLEOTIDE SEQUENCE [LARGE SCALE GENOMIC DNA]</scope>
</reference>
<dbReference type="InterPro" id="IPR024655">
    <property type="entry name" value="Asl1_glyco_hydro_catalytic"/>
</dbReference>
<organism evidence="2 3">
    <name type="scientific">Candidatus Kerfeldbacteria bacterium RIFCSPHIGHO2_02_FULL_42_14</name>
    <dbReference type="NCBI Taxonomy" id="1798540"/>
    <lineage>
        <taxon>Bacteria</taxon>
        <taxon>Candidatus Kerfeldiibacteriota</taxon>
    </lineage>
</organism>
<dbReference type="EMBL" id="MHKB01000009">
    <property type="protein sequence ID" value="OGY79355.1"/>
    <property type="molecule type" value="Genomic_DNA"/>
</dbReference>
<gene>
    <name evidence="2" type="ORF">A3B74_00735</name>
</gene>
<dbReference type="Gene3D" id="3.20.20.80">
    <property type="entry name" value="Glycosidases"/>
    <property type="match status" value="1"/>
</dbReference>
<feature type="domain" description="Asl1-like glycosyl hydrolase catalytic" evidence="1">
    <location>
        <begin position="127"/>
        <end position="279"/>
    </location>
</feature>
<protein>
    <recommendedName>
        <fullName evidence="1">Asl1-like glycosyl hydrolase catalytic domain-containing protein</fullName>
    </recommendedName>
</protein>
<evidence type="ECO:0000313" key="2">
    <source>
        <dbReference type="EMBL" id="OGY79355.1"/>
    </source>
</evidence>
<dbReference type="Proteomes" id="UP000177165">
    <property type="component" value="Unassembled WGS sequence"/>
</dbReference>
<comment type="caution">
    <text evidence="2">The sequence shown here is derived from an EMBL/GenBank/DDBJ whole genome shotgun (WGS) entry which is preliminary data.</text>
</comment>
<dbReference type="PANTHER" id="PTHR12631:SF10">
    <property type="entry name" value="BETA-XYLOSIDASE-LIKE PROTEIN-RELATED"/>
    <property type="match status" value="1"/>
</dbReference>